<dbReference type="Gramene" id="mRNA:HanXRQr2_Chr11g0497961">
    <property type="protein sequence ID" value="CDS:HanXRQr2_Chr11g0497961.1"/>
    <property type="gene ID" value="HanXRQr2_Chr11g0497961"/>
</dbReference>
<gene>
    <name evidence="1" type="ORF">HanXRQr2_Chr11g0497961</name>
</gene>
<name>A0A9K3HQT4_HELAN</name>
<evidence type="ECO:0000313" key="2">
    <source>
        <dbReference type="Proteomes" id="UP000215914"/>
    </source>
</evidence>
<dbReference type="EMBL" id="MNCJ02000326">
    <property type="protein sequence ID" value="KAF5782605.1"/>
    <property type="molecule type" value="Genomic_DNA"/>
</dbReference>
<evidence type="ECO:0000313" key="1">
    <source>
        <dbReference type="EMBL" id="KAF5782605.1"/>
    </source>
</evidence>
<proteinExistence type="predicted"/>
<dbReference type="AlphaFoldDB" id="A0A9K3HQT4"/>
<reference evidence="1" key="2">
    <citation type="submission" date="2020-06" db="EMBL/GenBank/DDBJ databases">
        <title>Helianthus annuus Genome sequencing and assembly Release 2.</title>
        <authorList>
            <person name="Gouzy J."/>
            <person name="Langlade N."/>
            <person name="Munos S."/>
        </authorList>
    </citation>
    <scope>NUCLEOTIDE SEQUENCE</scope>
    <source>
        <tissue evidence="1">Leaves</tissue>
    </source>
</reference>
<accession>A0A9K3HQT4</accession>
<dbReference type="Proteomes" id="UP000215914">
    <property type="component" value="Unassembled WGS sequence"/>
</dbReference>
<comment type="caution">
    <text evidence="1">The sequence shown here is derived from an EMBL/GenBank/DDBJ whole genome shotgun (WGS) entry which is preliminary data.</text>
</comment>
<reference evidence="1" key="1">
    <citation type="journal article" date="2017" name="Nature">
        <title>The sunflower genome provides insights into oil metabolism, flowering and Asterid evolution.</title>
        <authorList>
            <person name="Badouin H."/>
            <person name="Gouzy J."/>
            <person name="Grassa C.J."/>
            <person name="Murat F."/>
            <person name="Staton S.E."/>
            <person name="Cottret L."/>
            <person name="Lelandais-Briere C."/>
            <person name="Owens G.L."/>
            <person name="Carrere S."/>
            <person name="Mayjonade B."/>
            <person name="Legrand L."/>
            <person name="Gill N."/>
            <person name="Kane N.C."/>
            <person name="Bowers J.E."/>
            <person name="Hubner S."/>
            <person name="Bellec A."/>
            <person name="Berard A."/>
            <person name="Berges H."/>
            <person name="Blanchet N."/>
            <person name="Boniface M.C."/>
            <person name="Brunel D."/>
            <person name="Catrice O."/>
            <person name="Chaidir N."/>
            <person name="Claudel C."/>
            <person name="Donnadieu C."/>
            <person name="Faraut T."/>
            <person name="Fievet G."/>
            <person name="Helmstetter N."/>
            <person name="King M."/>
            <person name="Knapp S.J."/>
            <person name="Lai Z."/>
            <person name="Le Paslier M.C."/>
            <person name="Lippi Y."/>
            <person name="Lorenzon L."/>
            <person name="Mandel J.R."/>
            <person name="Marage G."/>
            <person name="Marchand G."/>
            <person name="Marquand E."/>
            <person name="Bret-Mestries E."/>
            <person name="Morien E."/>
            <person name="Nambeesan S."/>
            <person name="Nguyen T."/>
            <person name="Pegot-Espagnet P."/>
            <person name="Pouilly N."/>
            <person name="Raftis F."/>
            <person name="Sallet E."/>
            <person name="Schiex T."/>
            <person name="Thomas J."/>
            <person name="Vandecasteele C."/>
            <person name="Vares D."/>
            <person name="Vear F."/>
            <person name="Vautrin S."/>
            <person name="Crespi M."/>
            <person name="Mangin B."/>
            <person name="Burke J.M."/>
            <person name="Salse J."/>
            <person name="Munos S."/>
            <person name="Vincourt P."/>
            <person name="Rieseberg L.H."/>
            <person name="Langlade N.B."/>
        </authorList>
    </citation>
    <scope>NUCLEOTIDE SEQUENCE</scope>
    <source>
        <tissue evidence="1">Leaves</tissue>
    </source>
</reference>
<sequence length="194" mass="21947">MILGCLYEELPNFCITLFYLFLISRDIPLLNSRAASKQLHSDHHMGQNKTGKNPLRSSCVKMRKPVFGTFRRVDPSVSSKARVSYAKPAANEIPVESATPSDANYVKNVRFSETATKKDHFTGGKKMVDQKTFGELKFDSFIRQTKAKMSAPSDVGVMKTVTRRDTFREKVSNFIDRAKLKFRATSSMGAKWDH</sequence>
<organism evidence="1 2">
    <name type="scientific">Helianthus annuus</name>
    <name type="common">Common sunflower</name>
    <dbReference type="NCBI Taxonomy" id="4232"/>
    <lineage>
        <taxon>Eukaryota</taxon>
        <taxon>Viridiplantae</taxon>
        <taxon>Streptophyta</taxon>
        <taxon>Embryophyta</taxon>
        <taxon>Tracheophyta</taxon>
        <taxon>Spermatophyta</taxon>
        <taxon>Magnoliopsida</taxon>
        <taxon>eudicotyledons</taxon>
        <taxon>Gunneridae</taxon>
        <taxon>Pentapetalae</taxon>
        <taxon>asterids</taxon>
        <taxon>campanulids</taxon>
        <taxon>Asterales</taxon>
        <taxon>Asteraceae</taxon>
        <taxon>Asteroideae</taxon>
        <taxon>Heliantheae alliance</taxon>
        <taxon>Heliantheae</taxon>
        <taxon>Helianthus</taxon>
    </lineage>
</organism>
<protein>
    <submittedName>
        <fullName evidence="1">Uncharacterized protein</fullName>
    </submittedName>
</protein>
<keyword evidence="2" id="KW-1185">Reference proteome</keyword>